<sequence length="41" mass="4456">MLRIDLDRLLGLGESRIEIVRMEAAGCYGRNCADDVCADAA</sequence>
<protein>
    <submittedName>
        <fullName evidence="1">Uncharacterized protein</fullName>
    </submittedName>
</protein>
<dbReference type="SUPFAM" id="SSF56003">
    <property type="entry name" value="Molybdenum cofactor-binding domain"/>
    <property type="match status" value="1"/>
</dbReference>
<reference evidence="1 2" key="1">
    <citation type="journal article" date="2013" name="Genome Announc.">
        <title>Genome Sequences of 28 Bordetella pertussis U.S. Outbreak Strains Dating from 2010 to 2012.</title>
        <authorList>
            <person name="Harvill E.T."/>
            <person name="Goodfield L.L."/>
            <person name="Ivanov Y."/>
            <person name="Meyer J.A."/>
            <person name="Newth C."/>
            <person name="Cassiday P."/>
            <person name="Tondella M.L."/>
            <person name="Liao P."/>
            <person name="Zimmerman J."/>
            <person name="Meert K."/>
            <person name="Wessel D."/>
            <person name="Berger J."/>
            <person name="Dean J.M."/>
            <person name="Holubkov R."/>
            <person name="Burr J."/>
            <person name="Liu T."/>
            <person name="Brinkac L."/>
            <person name="Kim M."/>
            <person name="Losada L."/>
        </authorList>
    </citation>
    <scope>NUCLEOTIDE SEQUENCE [LARGE SCALE GENOMIC DNA]</scope>
    <source>
        <strain evidence="1 2">CHLA-26</strain>
    </source>
</reference>
<evidence type="ECO:0000313" key="2">
    <source>
        <dbReference type="Proteomes" id="UP000018679"/>
    </source>
</evidence>
<dbReference type="AlphaFoldDB" id="A0AAI9NEI4"/>
<dbReference type="Proteomes" id="UP000018679">
    <property type="component" value="Unassembled WGS sequence"/>
</dbReference>
<evidence type="ECO:0000313" key="1">
    <source>
        <dbReference type="EMBL" id="ETH30569.1"/>
    </source>
</evidence>
<dbReference type="EMBL" id="AXSB02000029">
    <property type="protein sequence ID" value="ETH30569.1"/>
    <property type="molecule type" value="Genomic_DNA"/>
</dbReference>
<dbReference type="InterPro" id="IPR037165">
    <property type="entry name" value="AldOxase/xan_DH_Mopterin-bd_sf"/>
</dbReference>
<proteinExistence type="predicted"/>
<feature type="non-terminal residue" evidence="1">
    <location>
        <position position="41"/>
    </location>
</feature>
<comment type="caution">
    <text evidence="1">The sequence shown here is derived from an EMBL/GenBank/DDBJ whole genome shotgun (WGS) entry which is preliminary data.</text>
</comment>
<accession>A0AAI9NEI4</accession>
<name>A0AAI9NEI4_BORPT</name>
<gene>
    <name evidence="1" type="ORF">L566_0948</name>
</gene>
<dbReference type="GO" id="GO:0016491">
    <property type="term" value="F:oxidoreductase activity"/>
    <property type="evidence" value="ECO:0007669"/>
    <property type="project" value="InterPro"/>
</dbReference>
<organism evidence="1 2">
    <name type="scientific">Bordetella pertussis CHLA-26</name>
    <dbReference type="NCBI Taxonomy" id="1331284"/>
    <lineage>
        <taxon>Bacteria</taxon>
        <taxon>Pseudomonadati</taxon>
        <taxon>Pseudomonadota</taxon>
        <taxon>Betaproteobacteria</taxon>
        <taxon>Burkholderiales</taxon>
        <taxon>Alcaligenaceae</taxon>
        <taxon>Bordetella</taxon>
    </lineage>
</organism>